<dbReference type="Pfam" id="PF14667">
    <property type="entry name" value="Polysacc_synt_C"/>
    <property type="match status" value="1"/>
</dbReference>
<feature type="domain" description="Capsular polysaccharide assembling protein CapF C-terminal" evidence="2">
    <location>
        <begin position="262"/>
        <end position="371"/>
    </location>
</feature>
<reference evidence="3 4" key="1">
    <citation type="submission" date="2022-01" db="EMBL/GenBank/DDBJ databases">
        <title>Mariniradius saccharolyticus sp. nov., isolated from sediment of a river.</title>
        <authorList>
            <person name="Liu H."/>
        </authorList>
    </citation>
    <scope>NUCLEOTIDE SEQUENCE [LARGE SCALE GENOMIC DNA]</scope>
    <source>
        <strain evidence="3 4">RY-2</strain>
    </source>
</reference>
<dbReference type="RefSeq" id="WP_234862465.1">
    <property type="nucleotide sequence ID" value="NZ_JAKEVZ010000013.1"/>
</dbReference>
<dbReference type="PANTHER" id="PTHR43245">
    <property type="entry name" value="BIFUNCTIONAL POLYMYXIN RESISTANCE PROTEIN ARNA"/>
    <property type="match status" value="1"/>
</dbReference>
<protein>
    <submittedName>
        <fullName evidence="3">NAD-dependent epimerase/dehydratase family protein</fullName>
    </submittedName>
</protein>
<dbReference type="EMBL" id="JAKEVZ010000013">
    <property type="protein sequence ID" value="MCF1752597.1"/>
    <property type="molecule type" value="Genomic_DNA"/>
</dbReference>
<dbReference type="Gene3D" id="3.40.50.720">
    <property type="entry name" value="NAD(P)-binding Rossmann-like Domain"/>
    <property type="match status" value="1"/>
</dbReference>
<accession>A0ABS9BX03</accession>
<dbReference type="Gene3D" id="2.60.120.10">
    <property type="entry name" value="Jelly Rolls"/>
    <property type="match status" value="1"/>
</dbReference>
<dbReference type="InterPro" id="IPR011051">
    <property type="entry name" value="RmlC_Cupin_sf"/>
</dbReference>
<dbReference type="SUPFAM" id="SSF51735">
    <property type="entry name" value="NAD(P)-binding Rossmann-fold domains"/>
    <property type="match status" value="1"/>
</dbReference>
<proteinExistence type="predicted"/>
<dbReference type="Pfam" id="PF01370">
    <property type="entry name" value="Epimerase"/>
    <property type="match status" value="1"/>
</dbReference>
<sequence>MEGKKKVGITGQNGFVGKHLWNTLGLQPDEFETIGFNRDWFDDDKELDAFVGDCDVVVHLAALNRHNDPQAIYDTNVGLVRKLVSACERTGAKPHIIISSSTQEERDNLYGKSKKEGRELLEGWSKREGAPFTGMVIPNVFGPFGHPFYNSVVATFCYQISRGETPKLEVDGNLKLIYVGELVAEIIQAIRTKKDDPAYHVNHTAEAKVSELLGILNRFKSEYQDGGNIPELKNAFEHNLFNTYRCYMDLAGYFPRKFKKNVDARGAFVEIARLGIGGQVSFSTTVPGITRGNHFHTRKIERFAVIKGKARIQMRRIGTDEVLDFFLDGDEPAYVDMPIWYTHNIKNIGDGELITVFWINEPYDPSDPDTYFVNVE</sequence>
<keyword evidence="4" id="KW-1185">Reference proteome</keyword>
<feature type="domain" description="NAD-dependent epimerase/dehydratase" evidence="1">
    <location>
        <begin position="9"/>
        <end position="197"/>
    </location>
</feature>
<name>A0ABS9BX03_9BACT</name>
<dbReference type="CDD" id="cd07007">
    <property type="entry name" value="cupin_CapF-like_C"/>
    <property type="match status" value="1"/>
</dbReference>
<dbReference type="SUPFAM" id="SSF51182">
    <property type="entry name" value="RmlC-like cupins"/>
    <property type="match status" value="1"/>
</dbReference>
<evidence type="ECO:0000313" key="3">
    <source>
        <dbReference type="EMBL" id="MCF1752597.1"/>
    </source>
</evidence>
<evidence type="ECO:0000313" key="4">
    <source>
        <dbReference type="Proteomes" id="UP001201449"/>
    </source>
</evidence>
<gene>
    <name evidence="3" type="ORF">L0U89_16170</name>
</gene>
<dbReference type="PANTHER" id="PTHR43245:SF55">
    <property type="entry name" value="NAD(P)-BINDING DOMAIN-CONTAINING PROTEIN"/>
    <property type="match status" value="1"/>
</dbReference>
<dbReference type="InterPro" id="IPR050177">
    <property type="entry name" value="Lipid_A_modif_metabolic_enz"/>
</dbReference>
<dbReference type="Proteomes" id="UP001201449">
    <property type="component" value="Unassembled WGS sequence"/>
</dbReference>
<evidence type="ECO:0000259" key="2">
    <source>
        <dbReference type="Pfam" id="PF14667"/>
    </source>
</evidence>
<dbReference type="InterPro" id="IPR001509">
    <property type="entry name" value="Epimerase_deHydtase"/>
</dbReference>
<dbReference type="InterPro" id="IPR036291">
    <property type="entry name" value="NAD(P)-bd_dom_sf"/>
</dbReference>
<organism evidence="3 4">
    <name type="scientific">Mariniradius sediminis</name>
    <dbReference type="NCBI Taxonomy" id="2909237"/>
    <lineage>
        <taxon>Bacteria</taxon>
        <taxon>Pseudomonadati</taxon>
        <taxon>Bacteroidota</taxon>
        <taxon>Cytophagia</taxon>
        <taxon>Cytophagales</taxon>
        <taxon>Cyclobacteriaceae</taxon>
        <taxon>Mariniradius</taxon>
    </lineage>
</organism>
<evidence type="ECO:0000259" key="1">
    <source>
        <dbReference type="Pfam" id="PF01370"/>
    </source>
</evidence>
<dbReference type="InterPro" id="IPR029303">
    <property type="entry name" value="CapF_C"/>
</dbReference>
<dbReference type="InterPro" id="IPR014710">
    <property type="entry name" value="RmlC-like_jellyroll"/>
</dbReference>
<comment type="caution">
    <text evidence="3">The sequence shown here is derived from an EMBL/GenBank/DDBJ whole genome shotgun (WGS) entry which is preliminary data.</text>
</comment>